<feature type="signal peptide" evidence="1">
    <location>
        <begin position="1"/>
        <end position="20"/>
    </location>
</feature>
<evidence type="ECO:0000313" key="2">
    <source>
        <dbReference type="EMBL" id="TNV75975.1"/>
    </source>
</evidence>
<protein>
    <recommendedName>
        <fullName evidence="4">TLDc domain-containing protein</fullName>
    </recommendedName>
</protein>
<gene>
    <name evidence="2" type="ORF">FGO68_gene10791</name>
</gene>
<reference evidence="2" key="1">
    <citation type="submission" date="2019-06" db="EMBL/GenBank/DDBJ databases">
        <authorList>
            <person name="Zheng W."/>
        </authorList>
    </citation>
    <scope>NUCLEOTIDE SEQUENCE</scope>
    <source>
        <strain evidence="2">QDHG01</strain>
    </source>
</reference>
<evidence type="ECO:0008006" key="4">
    <source>
        <dbReference type="Google" id="ProtNLM"/>
    </source>
</evidence>
<evidence type="ECO:0000256" key="1">
    <source>
        <dbReference type="SAM" id="SignalP"/>
    </source>
</evidence>
<evidence type="ECO:0000313" key="3">
    <source>
        <dbReference type="Proteomes" id="UP000785679"/>
    </source>
</evidence>
<keyword evidence="3" id="KW-1185">Reference proteome</keyword>
<feature type="chain" id="PRO_5035172158" description="TLDc domain-containing protein" evidence="1">
    <location>
        <begin position="21"/>
        <end position="231"/>
    </location>
</feature>
<sequence>MKYTLLLSLFLLQALASASSAFLNRLEKVYAEYKYLLKAESCGNPVFDSAILSAQDKNNLLRWLIPDHGCINKTSQLYSISTLCDADQWRRNVSGHPNILIVAKTVHGKKLGMFTPSGYVGGFSNSSDRFIYDDKLRMISFSEREAHQIQELFQSASIAYSYGSEDFAYAGGGLRFWKDEEISEDKCGVTYDILEADEYFSCELSYQQLLGDSDFQYALIETLETFELYFS</sequence>
<keyword evidence="1" id="KW-0732">Signal</keyword>
<organism evidence="2 3">
    <name type="scientific">Halteria grandinella</name>
    <dbReference type="NCBI Taxonomy" id="5974"/>
    <lineage>
        <taxon>Eukaryota</taxon>
        <taxon>Sar</taxon>
        <taxon>Alveolata</taxon>
        <taxon>Ciliophora</taxon>
        <taxon>Intramacronucleata</taxon>
        <taxon>Spirotrichea</taxon>
        <taxon>Stichotrichia</taxon>
        <taxon>Sporadotrichida</taxon>
        <taxon>Halteriidae</taxon>
        <taxon>Halteria</taxon>
    </lineage>
</organism>
<dbReference type="EMBL" id="RRYP01014444">
    <property type="protein sequence ID" value="TNV75975.1"/>
    <property type="molecule type" value="Genomic_DNA"/>
</dbReference>
<accession>A0A8J8NK45</accession>
<dbReference type="AlphaFoldDB" id="A0A8J8NK45"/>
<comment type="caution">
    <text evidence="2">The sequence shown here is derived from an EMBL/GenBank/DDBJ whole genome shotgun (WGS) entry which is preliminary data.</text>
</comment>
<proteinExistence type="predicted"/>
<name>A0A8J8NK45_HALGN</name>
<dbReference type="Proteomes" id="UP000785679">
    <property type="component" value="Unassembled WGS sequence"/>
</dbReference>